<feature type="signal peptide" evidence="1">
    <location>
        <begin position="1"/>
        <end position="25"/>
    </location>
</feature>
<dbReference type="EMBL" id="QQBB01000003">
    <property type="protein sequence ID" value="RDI60165.1"/>
    <property type="molecule type" value="Genomic_DNA"/>
</dbReference>
<evidence type="ECO:0000313" key="3">
    <source>
        <dbReference type="Proteomes" id="UP000254925"/>
    </source>
</evidence>
<dbReference type="OrthoDB" id="8001261at2"/>
<dbReference type="RefSeq" id="WP_114769858.1">
    <property type="nucleotide sequence ID" value="NZ_QQBB01000003.1"/>
</dbReference>
<protein>
    <recommendedName>
        <fullName evidence="4">PsiF repeat-containing protein</fullName>
    </recommendedName>
</protein>
<name>A0A370HPJ3_9HYPH</name>
<comment type="caution">
    <text evidence="2">The sequence shown here is derived from an EMBL/GenBank/DDBJ whole genome shotgun (WGS) entry which is preliminary data.</text>
</comment>
<evidence type="ECO:0008006" key="4">
    <source>
        <dbReference type="Google" id="ProtNLM"/>
    </source>
</evidence>
<proteinExistence type="predicted"/>
<keyword evidence="1" id="KW-0732">Signal</keyword>
<gene>
    <name evidence="2" type="ORF">DES45_103426</name>
</gene>
<evidence type="ECO:0000256" key="1">
    <source>
        <dbReference type="SAM" id="SignalP"/>
    </source>
</evidence>
<sequence>MTNRILSFAVTTAMVAALGCSAALATETKPKKEPTAAQMAARERMSKCSAEWKEAKAGGKVEPGMKWPKFWSACNTRMKANKA</sequence>
<dbReference type="PROSITE" id="PS51257">
    <property type="entry name" value="PROKAR_LIPOPROTEIN"/>
    <property type="match status" value="1"/>
</dbReference>
<dbReference type="AlphaFoldDB" id="A0A370HPJ3"/>
<reference evidence="2 3" key="1">
    <citation type="submission" date="2018-07" db="EMBL/GenBank/DDBJ databases">
        <title>Genomic Encyclopedia of Type Strains, Phase IV (KMG-IV): sequencing the most valuable type-strain genomes for metagenomic binning, comparative biology and taxonomic classification.</title>
        <authorList>
            <person name="Goeker M."/>
        </authorList>
    </citation>
    <scope>NUCLEOTIDE SEQUENCE [LARGE SCALE GENOMIC DNA]</scope>
    <source>
        <strain evidence="2 3">DSM 14364</strain>
    </source>
</reference>
<organism evidence="2 3">
    <name type="scientific">Microvirga subterranea</name>
    <dbReference type="NCBI Taxonomy" id="186651"/>
    <lineage>
        <taxon>Bacteria</taxon>
        <taxon>Pseudomonadati</taxon>
        <taxon>Pseudomonadota</taxon>
        <taxon>Alphaproteobacteria</taxon>
        <taxon>Hyphomicrobiales</taxon>
        <taxon>Methylobacteriaceae</taxon>
        <taxon>Microvirga</taxon>
    </lineage>
</organism>
<feature type="chain" id="PRO_5016629507" description="PsiF repeat-containing protein" evidence="1">
    <location>
        <begin position="26"/>
        <end position="83"/>
    </location>
</feature>
<keyword evidence="3" id="KW-1185">Reference proteome</keyword>
<accession>A0A370HPJ3</accession>
<evidence type="ECO:0000313" key="2">
    <source>
        <dbReference type="EMBL" id="RDI60165.1"/>
    </source>
</evidence>
<dbReference type="Proteomes" id="UP000254925">
    <property type="component" value="Unassembled WGS sequence"/>
</dbReference>